<comment type="caution">
    <text evidence="1">The sequence shown here is derived from an EMBL/GenBank/DDBJ whole genome shotgun (WGS) entry which is preliminary data.</text>
</comment>
<dbReference type="Proteomes" id="UP000015530">
    <property type="component" value="Unassembled WGS sequence"/>
</dbReference>
<proteinExistence type="predicted"/>
<sequence>MDLQIYDKAYAKVQDLGVWAGIIRITLSPTDSSSPLRITTRCNRDIPRKEIPQLEDLTWTGDSFAAPTHQRLRQVGSTFIYNDVALVVLV</sequence>
<name>T0L027_COLGC</name>
<protein>
    <submittedName>
        <fullName evidence="1">Uncharacterized protein</fullName>
    </submittedName>
</protein>
<gene>
    <name evidence="1" type="ORF">CGLO_02013</name>
</gene>
<evidence type="ECO:0000313" key="1">
    <source>
        <dbReference type="EMBL" id="EQB57814.1"/>
    </source>
</evidence>
<dbReference type="HOGENOM" id="CLU_2440701_0_0_1"/>
<accession>T0L027</accession>
<organism evidence="1 2">
    <name type="scientific">Colletotrichum gloeosporioides (strain Cg-14)</name>
    <name type="common">Anthracnose fungus</name>
    <name type="synonym">Glomerella cingulata</name>
    <dbReference type="NCBI Taxonomy" id="1237896"/>
    <lineage>
        <taxon>Eukaryota</taxon>
        <taxon>Fungi</taxon>
        <taxon>Dikarya</taxon>
        <taxon>Ascomycota</taxon>
        <taxon>Pezizomycotina</taxon>
        <taxon>Sordariomycetes</taxon>
        <taxon>Hypocreomycetidae</taxon>
        <taxon>Glomerellales</taxon>
        <taxon>Glomerellaceae</taxon>
        <taxon>Colletotrichum</taxon>
        <taxon>Colletotrichum gloeosporioides species complex</taxon>
    </lineage>
</organism>
<dbReference type="EMBL" id="AMYD01000416">
    <property type="protein sequence ID" value="EQB57814.1"/>
    <property type="molecule type" value="Genomic_DNA"/>
</dbReference>
<evidence type="ECO:0000313" key="2">
    <source>
        <dbReference type="Proteomes" id="UP000015530"/>
    </source>
</evidence>
<dbReference type="AlphaFoldDB" id="T0L027"/>
<reference evidence="2" key="1">
    <citation type="journal article" date="2013" name="Mol. Plant Microbe Interact.">
        <title>Global aspects of pacC regulation of pathogenicity genes in Colletotrichum gloeosporioides as revealed by transcriptome analysis.</title>
        <authorList>
            <person name="Alkan N."/>
            <person name="Meng X."/>
            <person name="Friedlander G."/>
            <person name="Reuveni E."/>
            <person name="Sukno S."/>
            <person name="Sherman A."/>
            <person name="Thon M."/>
            <person name="Fluhr R."/>
            <person name="Prusky D."/>
        </authorList>
    </citation>
    <scope>NUCLEOTIDE SEQUENCE [LARGE SCALE GENOMIC DNA]</scope>
    <source>
        <strain evidence="2">Cg-14</strain>
    </source>
</reference>